<accession>A0AAD1XHP2</accession>
<protein>
    <submittedName>
        <fullName evidence="1">Uncharacterized protein</fullName>
    </submittedName>
</protein>
<keyword evidence="2" id="KW-1185">Reference proteome</keyword>
<proteinExistence type="predicted"/>
<organism evidence="1 2">
    <name type="scientific">Euplotes crassus</name>
    <dbReference type="NCBI Taxonomy" id="5936"/>
    <lineage>
        <taxon>Eukaryota</taxon>
        <taxon>Sar</taxon>
        <taxon>Alveolata</taxon>
        <taxon>Ciliophora</taxon>
        <taxon>Intramacronucleata</taxon>
        <taxon>Spirotrichea</taxon>
        <taxon>Hypotrichia</taxon>
        <taxon>Euplotida</taxon>
        <taxon>Euplotidae</taxon>
        <taxon>Moneuplotes</taxon>
    </lineage>
</organism>
<gene>
    <name evidence="1" type="ORF">ECRASSUSDP1_LOCUS14218</name>
</gene>
<name>A0AAD1XHP2_EUPCR</name>
<comment type="caution">
    <text evidence="1">The sequence shown here is derived from an EMBL/GenBank/DDBJ whole genome shotgun (WGS) entry which is preliminary data.</text>
</comment>
<evidence type="ECO:0000313" key="1">
    <source>
        <dbReference type="EMBL" id="CAI2372884.1"/>
    </source>
</evidence>
<evidence type="ECO:0000313" key="2">
    <source>
        <dbReference type="Proteomes" id="UP001295684"/>
    </source>
</evidence>
<sequence length="117" mass="13562">MYEIILENGKLVKEKVKVAIEFTHPVLILPEKSSSSFQFYSNSEFESKMYSLQQQIENLEKVDGLDKVKRKDLKSNENKLNLLRYLSQQQKGFKMSNGNASSLQDFNTTFDSNIVLF</sequence>
<dbReference type="AlphaFoldDB" id="A0AAD1XHP2"/>
<dbReference type="Proteomes" id="UP001295684">
    <property type="component" value="Unassembled WGS sequence"/>
</dbReference>
<dbReference type="EMBL" id="CAMPGE010014198">
    <property type="protein sequence ID" value="CAI2372884.1"/>
    <property type="molecule type" value="Genomic_DNA"/>
</dbReference>
<reference evidence="1" key="1">
    <citation type="submission" date="2023-07" db="EMBL/GenBank/DDBJ databases">
        <authorList>
            <consortium name="AG Swart"/>
            <person name="Singh M."/>
            <person name="Singh A."/>
            <person name="Seah K."/>
            <person name="Emmerich C."/>
        </authorList>
    </citation>
    <scope>NUCLEOTIDE SEQUENCE</scope>
    <source>
        <strain evidence="1">DP1</strain>
    </source>
</reference>